<dbReference type="GO" id="GO:0009081">
    <property type="term" value="P:branched-chain amino acid metabolic process"/>
    <property type="evidence" value="ECO:0007669"/>
    <property type="project" value="InterPro"/>
</dbReference>
<reference evidence="6 7" key="1">
    <citation type="submission" date="2019-09" db="EMBL/GenBank/DDBJ databases">
        <title>Draft genome of the ectomycorrhizal ascomycete Sphaerosporella brunnea.</title>
        <authorList>
            <consortium name="DOE Joint Genome Institute"/>
            <person name="Benucci G.M."/>
            <person name="Marozzi G."/>
            <person name="Antonielli L."/>
            <person name="Sanchez S."/>
            <person name="Marco P."/>
            <person name="Wang X."/>
            <person name="Falini L.B."/>
            <person name="Barry K."/>
            <person name="Haridas S."/>
            <person name="Lipzen A."/>
            <person name="Labutti K."/>
            <person name="Grigoriev I.V."/>
            <person name="Murat C."/>
            <person name="Martin F."/>
            <person name="Albertini E."/>
            <person name="Donnini D."/>
            <person name="Bonito G."/>
        </authorList>
    </citation>
    <scope>NUCLEOTIDE SEQUENCE [LARGE SCALE GENOMIC DNA]</scope>
    <source>
        <strain evidence="6 7">Sb_GMNB300</strain>
    </source>
</reference>
<dbReference type="OrthoDB" id="409992at2759"/>
<dbReference type="InterPro" id="IPR043132">
    <property type="entry name" value="BCAT-like_C"/>
</dbReference>
<sequence>MRGSCCGGCSVAGKVYVLPVGIYNGIYTFDCLVLENFDHAAPEGTRLVKGGGNHTPLLICPARNDGYGITLHLDLKTRTYIDEFSMSGFLAIKCEGEKTTLVIADSKNVTNSITSNLIEQIARDLG</sequence>
<name>A0A5J5EB17_9PEZI</name>
<evidence type="ECO:0000256" key="5">
    <source>
        <dbReference type="ARBA" id="ARBA00022898"/>
    </source>
</evidence>
<evidence type="ECO:0000313" key="6">
    <source>
        <dbReference type="EMBL" id="KAA8892565.1"/>
    </source>
</evidence>
<dbReference type="InterPro" id="IPR036038">
    <property type="entry name" value="Aminotransferase-like"/>
</dbReference>
<comment type="caution">
    <text evidence="6">The sequence shown here is derived from an EMBL/GenBank/DDBJ whole genome shotgun (WGS) entry which is preliminary data.</text>
</comment>
<keyword evidence="3" id="KW-0032">Aminotransferase</keyword>
<dbReference type="InParanoid" id="A0A5J5EB17"/>
<keyword evidence="5" id="KW-0663">Pyridoxal phosphate</keyword>
<comment type="similarity">
    <text evidence="2">Belongs to the class-IV pyridoxal-phosphate-dependent aminotransferase family.</text>
</comment>
<dbReference type="AlphaFoldDB" id="A0A5J5EB17"/>
<dbReference type="Gene3D" id="3.20.10.10">
    <property type="entry name" value="D-amino Acid Aminotransferase, subunit A, domain 2"/>
    <property type="match status" value="1"/>
</dbReference>
<dbReference type="InterPro" id="IPR043131">
    <property type="entry name" value="BCAT-like_N"/>
</dbReference>
<evidence type="ECO:0000313" key="7">
    <source>
        <dbReference type="Proteomes" id="UP000326924"/>
    </source>
</evidence>
<evidence type="ECO:0000256" key="3">
    <source>
        <dbReference type="ARBA" id="ARBA00022576"/>
    </source>
</evidence>
<dbReference type="InterPro" id="IPR005786">
    <property type="entry name" value="B_amino_transII"/>
</dbReference>
<keyword evidence="7" id="KW-1185">Reference proteome</keyword>
<protein>
    <submittedName>
        <fullName evidence="6">Uncharacterized protein</fullName>
    </submittedName>
</protein>
<comment type="cofactor">
    <cofactor evidence="1">
        <name>pyridoxal 5'-phosphate</name>
        <dbReference type="ChEBI" id="CHEBI:597326"/>
    </cofactor>
</comment>
<evidence type="ECO:0000256" key="2">
    <source>
        <dbReference type="ARBA" id="ARBA00009320"/>
    </source>
</evidence>
<accession>A0A5J5EB17</accession>
<dbReference type="PANTHER" id="PTHR42825:SF2">
    <property type="entry name" value="BRANCHED-CHAIN-AMINO-ACID AMINOTRANSFERASE 3, CHLOROPLASTIC-RELATED"/>
    <property type="match status" value="1"/>
</dbReference>
<dbReference type="Gene3D" id="3.30.470.10">
    <property type="match status" value="1"/>
</dbReference>
<organism evidence="6 7">
    <name type="scientific">Sphaerosporella brunnea</name>
    <dbReference type="NCBI Taxonomy" id="1250544"/>
    <lineage>
        <taxon>Eukaryota</taxon>
        <taxon>Fungi</taxon>
        <taxon>Dikarya</taxon>
        <taxon>Ascomycota</taxon>
        <taxon>Pezizomycotina</taxon>
        <taxon>Pezizomycetes</taxon>
        <taxon>Pezizales</taxon>
        <taxon>Pyronemataceae</taxon>
        <taxon>Sphaerosporella</taxon>
    </lineage>
</organism>
<dbReference type="PANTHER" id="PTHR42825">
    <property type="entry name" value="AMINO ACID AMINOTRANSFERASE"/>
    <property type="match status" value="1"/>
</dbReference>
<evidence type="ECO:0000256" key="1">
    <source>
        <dbReference type="ARBA" id="ARBA00001933"/>
    </source>
</evidence>
<proteinExistence type="inferred from homology"/>
<gene>
    <name evidence="6" type="ORF">FN846DRAFT_896741</name>
</gene>
<dbReference type="GO" id="GO:0004084">
    <property type="term" value="F:branched-chain-amino-acid transaminase activity"/>
    <property type="evidence" value="ECO:0007669"/>
    <property type="project" value="InterPro"/>
</dbReference>
<keyword evidence="4" id="KW-0808">Transferase</keyword>
<dbReference type="SUPFAM" id="SSF56752">
    <property type="entry name" value="D-aminoacid aminotransferase-like PLP-dependent enzymes"/>
    <property type="match status" value="1"/>
</dbReference>
<evidence type="ECO:0000256" key="4">
    <source>
        <dbReference type="ARBA" id="ARBA00022679"/>
    </source>
</evidence>
<dbReference type="EMBL" id="VXIS01000735">
    <property type="protein sequence ID" value="KAA8892565.1"/>
    <property type="molecule type" value="Genomic_DNA"/>
</dbReference>
<dbReference type="Proteomes" id="UP000326924">
    <property type="component" value="Unassembled WGS sequence"/>
</dbReference>